<dbReference type="InterPro" id="IPR023772">
    <property type="entry name" value="DNA-bd_HTH_TetR-type_CS"/>
</dbReference>
<name>A0A644TWF6_9ZZZZ</name>
<evidence type="ECO:0000313" key="3">
    <source>
        <dbReference type="EMBL" id="MPL71318.1"/>
    </source>
</evidence>
<dbReference type="PROSITE" id="PS50977">
    <property type="entry name" value="HTH_TETR_2"/>
    <property type="match status" value="1"/>
</dbReference>
<proteinExistence type="predicted"/>
<feature type="domain" description="HTH tetR-type" evidence="2">
    <location>
        <begin position="9"/>
        <end position="69"/>
    </location>
</feature>
<dbReference type="Gene3D" id="1.10.357.10">
    <property type="entry name" value="Tetracycline Repressor, domain 2"/>
    <property type="match status" value="1"/>
</dbReference>
<dbReference type="AlphaFoldDB" id="A0A644TWF6"/>
<dbReference type="PANTHER" id="PTHR43479">
    <property type="entry name" value="ACREF/ENVCD OPERON REPRESSOR-RELATED"/>
    <property type="match status" value="1"/>
</dbReference>
<dbReference type="InterPro" id="IPR036271">
    <property type="entry name" value="Tet_transcr_reg_TetR-rel_C_sf"/>
</dbReference>
<evidence type="ECO:0000256" key="1">
    <source>
        <dbReference type="ARBA" id="ARBA00023125"/>
    </source>
</evidence>
<dbReference type="InterPro" id="IPR001647">
    <property type="entry name" value="HTH_TetR"/>
</dbReference>
<accession>A0A644TWF6</accession>
<dbReference type="GO" id="GO:0003677">
    <property type="term" value="F:DNA binding"/>
    <property type="evidence" value="ECO:0007669"/>
    <property type="project" value="UniProtKB-KW"/>
</dbReference>
<dbReference type="Gene3D" id="1.10.10.60">
    <property type="entry name" value="Homeodomain-like"/>
    <property type="match status" value="1"/>
</dbReference>
<protein>
    <recommendedName>
        <fullName evidence="2">HTH tetR-type domain-containing protein</fullName>
    </recommendedName>
</protein>
<dbReference type="EMBL" id="VSSQ01000058">
    <property type="protein sequence ID" value="MPL71318.1"/>
    <property type="molecule type" value="Genomic_DNA"/>
</dbReference>
<sequence>MTIKEHFRINNKQRIVETTFVLSLKKGFDNVSMKQIQEESGLAAGSIYYHFKNKDDLLLYIVNKYILSSLNQLKKDISKFNGSFMEKIRHIFTFKITSIGKEEESLFTSNTPEFDHKDYYMLITSIYHHYPQTRDMFTKLHDNLYDFYYELIQEAIENKEIRGDIDIKTLVIFIQTILKGYIDLYVYQPHISFEELVDANLKMIQEAIKKNDKD</sequence>
<dbReference type="InterPro" id="IPR050624">
    <property type="entry name" value="HTH-type_Tx_Regulator"/>
</dbReference>
<keyword evidence="1" id="KW-0238">DNA-binding</keyword>
<dbReference type="InterPro" id="IPR009057">
    <property type="entry name" value="Homeodomain-like_sf"/>
</dbReference>
<dbReference type="SUPFAM" id="SSF48498">
    <property type="entry name" value="Tetracyclin repressor-like, C-terminal domain"/>
    <property type="match status" value="1"/>
</dbReference>
<comment type="caution">
    <text evidence="3">The sequence shown here is derived from an EMBL/GenBank/DDBJ whole genome shotgun (WGS) entry which is preliminary data.</text>
</comment>
<dbReference type="PANTHER" id="PTHR43479:SF11">
    <property type="entry name" value="ACREF_ENVCD OPERON REPRESSOR-RELATED"/>
    <property type="match status" value="1"/>
</dbReference>
<dbReference type="PROSITE" id="PS01081">
    <property type="entry name" value="HTH_TETR_1"/>
    <property type="match status" value="1"/>
</dbReference>
<dbReference type="SUPFAM" id="SSF46689">
    <property type="entry name" value="Homeodomain-like"/>
    <property type="match status" value="1"/>
</dbReference>
<organism evidence="3">
    <name type="scientific">bioreactor metagenome</name>
    <dbReference type="NCBI Taxonomy" id="1076179"/>
    <lineage>
        <taxon>unclassified sequences</taxon>
        <taxon>metagenomes</taxon>
        <taxon>ecological metagenomes</taxon>
    </lineage>
</organism>
<reference evidence="3" key="1">
    <citation type="submission" date="2019-08" db="EMBL/GenBank/DDBJ databases">
        <authorList>
            <person name="Kucharzyk K."/>
            <person name="Murdoch R.W."/>
            <person name="Higgins S."/>
            <person name="Loffler F."/>
        </authorList>
    </citation>
    <scope>NUCLEOTIDE SEQUENCE</scope>
</reference>
<dbReference type="PRINTS" id="PR00455">
    <property type="entry name" value="HTHTETR"/>
</dbReference>
<dbReference type="Pfam" id="PF00440">
    <property type="entry name" value="TetR_N"/>
    <property type="match status" value="1"/>
</dbReference>
<gene>
    <name evidence="3" type="ORF">SDC9_17093</name>
</gene>
<evidence type="ECO:0000259" key="2">
    <source>
        <dbReference type="PROSITE" id="PS50977"/>
    </source>
</evidence>